<dbReference type="InterPro" id="IPR053746">
    <property type="entry name" value="Viral_HT_Connector_Assembly"/>
</dbReference>
<organism evidence="1 3">
    <name type="scientific">Enterococcus raffinosus ATCC 49464</name>
    <dbReference type="NCBI Taxonomy" id="1158602"/>
    <lineage>
        <taxon>Bacteria</taxon>
        <taxon>Bacillati</taxon>
        <taxon>Bacillota</taxon>
        <taxon>Bacilli</taxon>
        <taxon>Lactobacillales</taxon>
        <taxon>Enterococcaceae</taxon>
        <taxon>Enterococcus</taxon>
    </lineage>
</organism>
<dbReference type="RefSeq" id="WP_010745831.1">
    <property type="nucleotide sequence ID" value="NZ_ASWF01000003.1"/>
</dbReference>
<comment type="caution">
    <text evidence="1">The sequence shown here is derived from an EMBL/GenBank/DDBJ whole genome shotgun (WGS) entry which is preliminary data.</text>
</comment>
<sequence length="176" mass="20188">MIISLEEAQKIYPDVAQEDLDGIETAIRQITNNPFQNRKARFHELRFETDKSLTVNQNVEGIGKGDTIQISGSRWNDGLYVVSEIEGNTLTFAEARFFTSCDHQAFITKIEYPTDIIAGVKKLLKYDFKMSDKIGLKSETVSRMSKTYYDQNSTETISGYPAAMMSFVNKYRLLRW</sequence>
<proteinExistence type="predicted"/>
<evidence type="ECO:0000313" key="3">
    <source>
        <dbReference type="Proteomes" id="UP000013877"/>
    </source>
</evidence>
<dbReference type="eggNOG" id="ENOG5032XZ5">
    <property type="taxonomic scope" value="Bacteria"/>
</dbReference>
<gene>
    <name evidence="2" type="ORF">I590_02567</name>
    <name evidence="1" type="ORF">UAK_02623</name>
</gene>
<dbReference type="Proteomes" id="UP000014158">
    <property type="component" value="Unassembled WGS sequence"/>
</dbReference>
<dbReference type="PATRIC" id="fig|1158602.3.peg.2623"/>
<reference evidence="2 4" key="2">
    <citation type="submission" date="2013-03" db="EMBL/GenBank/DDBJ databases">
        <title>The Genome Sequence of Enterococcus raffinosus ATCC_49464 (PacBio/Illumina hybrid assembly).</title>
        <authorList>
            <consortium name="The Broad Institute Genomics Platform"/>
            <consortium name="The Broad Institute Genome Sequencing Center for Infectious Disease"/>
            <person name="Earl A."/>
            <person name="Russ C."/>
            <person name="Gilmore M."/>
            <person name="Surin D."/>
            <person name="Walker B."/>
            <person name="Young S."/>
            <person name="Zeng Q."/>
            <person name="Gargeya S."/>
            <person name="Fitzgerald M."/>
            <person name="Haas B."/>
            <person name="Abouelleil A."/>
            <person name="Allen A.W."/>
            <person name="Alvarado L."/>
            <person name="Arachchi H.M."/>
            <person name="Berlin A.M."/>
            <person name="Chapman S.B."/>
            <person name="Gainer-Dewar J."/>
            <person name="Goldberg J."/>
            <person name="Griggs A."/>
            <person name="Gujja S."/>
            <person name="Hansen M."/>
            <person name="Howarth C."/>
            <person name="Imamovic A."/>
            <person name="Ireland A."/>
            <person name="Larimer J."/>
            <person name="McCowan C."/>
            <person name="Murphy C."/>
            <person name="Pearson M."/>
            <person name="Poon T.W."/>
            <person name="Priest M."/>
            <person name="Roberts A."/>
            <person name="Saif S."/>
            <person name="Shea T."/>
            <person name="Sisk P."/>
            <person name="Sykes S."/>
            <person name="Wortman J."/>
            <person name="Nusbaum C."/>
            <person name="Birren B."/>
        </authorList>
    </citation>
    <scope>NUCLEOTIDE SEQUENCE [LARGE SCALE GENOMIC DNA]</scope>
    <source>
        <strain evidence="2 4">ATCC 49464</strain>
    </source>
</reference>
<dbReference type="AlphaFoldDB" id="R2R012"/>
<accession>R2R012</accession>
<dbReference type="OrthoDB" id="2045334at2"/>
<evidence type="ECO:0000313" key="2">
    <source>
        <dbReference type="EMBL" id="EOT75743.1"/>
    </source>
</evidence>
<reference evidence="1 3" key="1">
    <citation type="submission" date="2013-02" db="EMBL/GenBank/DDBJ databases">
        <title>The Genome Sequence of Enterococcus raffinosus ATCC_49464.</title>
        <authorList>
            <consortium name="The Broad Institute Genome Sequencing Platform"/>
            <consortium name="The Broad Institute Genome Sequencing Center for Infectious Disease"/>
            <person name="Earl A.M."/>
            <person name="Gilmore M.S."/>
            <person name="Lebreton F."/>
            <person name="Walker B."/>
            <person name="Young S.K."/>
            <person name="Zeng Q."/>
            <person name="Gargeya S."/>
            <person name="Fitzgerald M."/>
            <person name="Haas B."/>
            <person name="Abouelleil A."/>
            <person name="Alvarado L."/>
            <person name="Arachchi H.M."/>
            <person name="Berlin A.M."/>
            <person name="Chapman S.B."/>
            <person name="Dewar J."/>
            <person name="Goldberg J."/>
            <person name="Griggs A."/>
            <person name="Gujja S."/>
            <person name="Hansen M."/>
            <person name="Howarth C."/>
            <person name="Imamovic A."/>
            <person name="Larimer J."/>
            <person name="McCowan C."/>
            <person name="Murphy C."/>
            <person name="Neiman D."/>
            <person name="Pearson M."/>
            <person name="Priest M."/>
            <person name="Roberts A."/>
            <person name="Saif S."/>
            <person name="Shea T."/>
            <person name="Sisk P."/>
            <person name="Sykes S."/>
            <person name="Wortman J."/>
            <person name="Nusbaum C."/>
            <person name="Birren B."/>
        </authorList>
    </citation>
    <scope>NUCLEOTIDE SEQUENCE [LARGE SCALE GENOMIC DNA]</scope>
    <source>
        <strain evidence="1 3">ATCC 49464</strain>
    </source>
</reference>
<evidence type="ECO:0000313" key="4">
    <source>
        <dbReference type="Proteomes" id="UP000014158"/>
    </source>
</evidence>
<keyword evidence="4" id="KW-1185">Reference proteome</keyword>
<protein>
    <submittedName>
        <fullName evidence="1">Uncharacterized protein</fullName>
    </submittedName>
</protein>
<dbReference type="EMBL" id="AJAL01000014">
    <property type="protein sequence ID" value="EOH77050.1"/>
    <property type="molecule type" value="Genomic_DNA"/>
</dbReference>
<name>R2R012_9ENTE</name>
<dbReference type="EMBL" id="ASWF01000003">
    <property type="protein sequence ID" value="EOT75743.1"/>
    <property type="molecule type" value="Genomic_DNA"/>
</dbReference>
<evidence type="ECO:0000313" key="1">
    <source>
        <dbReference type="EMBL" id="EOH77050.1"/>
    </source>
</evidence>
<dbReference type="Proteomes" id="UP000013877">
    <property type="component" value="Unassembled WGS sequence"/>
</dbReference>
<dbReference type="HOGENOM" id="CLU_129746_0_0_9"/>
<dbReference type="Gene3D" id="1.10.246.150">
    <property type="match status" value="1"/>
</dbReference>